<dbReference type="SUPFAM" id="SSF111369">
    <property type="entry name" value="HlyD-like secretion proteins"/>
    <property type="match status" value="2"/>
</dbReference>
<comment type="caution">
    <text evidence="2">The sequence shown here is derived from an EMBL/GenBank/DDBJ whole genome shotgun (WGS) entry which is preliminary data.</text>
</comment>
<dbReference type="RefSeq" id="WP_380716051.1">
    <property type="nucleotide sequence ID" value="NZ_JBHSGI010000002.1"/>
</dbReference>
<keyword evidence="3" id="KW-1185">Reference proteome</keyword>
<reference evidence="3" key="1">
    <citation type="journal article" date="2019" name="Int. J. Syst. Evol. Microbiol.">
        <title>The Global Catalogue of Microorganisms (GCM) 10K type strain sequencing project: providing services to taxonomists for standard genome sequencing and annotation.</title>
        <authorList>
            <consortium name="The Broad Institute Genomics Platform"/>
            <consortium name="The Broad Institute Genome Sequencing Center for Infectious Disease"/>
            <person name="Wu L."/>
            <person name="Ma J."/>
        </authorList>
    </citation>
    <scope>NUCLEOTIDE SEQUENCE [LARGE SCALE GENOMIC DNA]</scope>
    <source>
        <strain evidence="3">CGMCC 4.7283</strain>
    </source>
</reference>
<dbReference type="PANTHER" id="PTHR30469:SF15">
    <property type="entry name" value="HLYD FAMILY OF SECRETION PROTEINS"/>
    <property type="match status" value="1"/>
</dbReference>
<sequence>MRFLRHSLTGVFLAALTLALLIWSGVTVGSAIQTRLNAEKRVPPARERVFAVNVATAQLQTVVPVLEAFGQVQSRRSLELRAALGGRVIWLADAFEEGGTVRAGEDLVRLDPTDPQAALDRMENDLMDAEAESRDAARALELARDDLAAAQEQADLRDRAWKRQEDLEQRGVATAAAVETAELAAAAARQVVVSRRQAVAQAETRIDSAATQIARATLARDQARRDLAETTITAAFDATLSGVTLVEGRLVQANEKLAMLIDPKALEVSFQVSTAQYARLLDDAGQLIAAPVRVALEISGTDLVAQGRISRDSAAVAEGQSGRVIYARLDTAAGFKPGDFVSVHVDEPALDNVARLPSSALDAANTVLVVGPEDRLESLPVDLLRRQGDNVLVRGEGLDGQEVVVDRTPLLGPGIKVSPLRRETAAVLASAEPELLELTSERRARLVAFVEQSDRMPAEVKARVLAQLGEEKVPARLVARIESRIGG</sequence>
<evidence type="ECO:0000313" key="2">
    <source>
        <dbReference type="EMBL" id="MFC4667816.1"/>
    </source>
</evidence>
<evidence type="ECO:0000256" key="1">
    <source>
        <dbReference type="SAM" id="Coils"/>
    </source>
</evidence>
<dbReference type="PANTHER" id="PTHR30469">
    <property type="entry name" value="MULTIDRUG RESISTANCE PROTEIN MDTA"/>
    <property type="match status" value="1"/>
</dbReference>
<organism evidence="2 3">
    <name type="scientific">Seohaeicola nanhaiensis</name>
    <dbReference type="NCBI Taxonomy" id="1387282"/>
    <lineage>
        <taxon>Bacteria</taxon>
        <taxon>Pseudomonadati</taxon>
        <taxon>Pseudomonadota</taxon>
        <taxon>Alphaproteobacteria</taxon>
        <taxon>Rhodobacterales</taxon>
        <taxon>Roseobacteraceae</taxon>
        <taxon>Seohaeicola</taxon>
    </lineage>
</organism>
<proteinExistence type="predicted"/>
<gene>
    <name evidence="2" type="ORF">ACFO5X_04560</name>
</gene>
<keyword evidence="1" id="KW-0175">Coiled coil</keyword>
<accession>A0ABV9KDZ1</accession>
<dbReference type="Proteomes" id="UP001595973">
    <property type="component" value="Unassembled WGS sequence"/>
</dbReference>
<protein>
    <submittedName>
        <fullName evidence="2">Efflux RND transporter periplasmic adaptor subunit</fullName>
    </submittedName>
</protein>
<feature type="coiled-coil region" evidence="1">
    <location>
        <begin position="119"/>
        <end position="153"/>
    </location>
</feature>
<evidence type="ECO:0000313" key="3">
    <source>
        <dbReference type="Proteomes" id="UP001595973"/>
    </source>
</evidence>
<dbReference type="Gene3D" id="2.40.50.100">
    <property type="match status" value="1"/>
</dbReference>
<dbReference type="Gene3D" id="2.40.420.20">
    <property type="match status" value="1"/>
</dbReference>
<dbReference type="EMBL" id="JBHSGI010000002">
    <property type="protein sequence ID" value="MFC4667816.1"/>
    <property type="molecule type" value="Genomic_DNA"/>
</dbReference>
<dbReference type="Gene3D" id="1.10.287.470">
    <property type="entry name" value="Helix hairpin bin"/>
    <property type="match status" value="1"/>
</dbReference>
<name>A0ABV9KDZ1_9RHOB</name>
<dbReference type="Gene3D" id="2.40.30.170">
    <property type="match status" value="1"/>
</dbReference>